<dbReference type="PROSITE" id="PS51257">
    <property type="entry name" value="PROKAR_LIPOPROTEIN"/>
    <property type="match status" value="1"/>
</dbReference>
<dbReference type="InterPro" id="IPR036514">
    <property type="entry name" value="SGNH_hydro_sf"/>
</dbReference>
<dbReference type="AlphaFoldDB" id="A0A538TKL8"/>
<proteinExistence type="predicted"/>
<reference evidence="1 2" key="1">
    <citation type="journal article" date="2019" name="Nat. Microbiol.">
        <title>Mediterranean grassland soil C-N compound turnover is dependent on rainfall and depth, and is mediated by genomically divergent microorganisms.</title>
        <authorList>
            <person name="Diamond S."/>
            <person name="Andeer P.F."/>
            <person name="Li Z."/>
            <person name="Crits-Christoph A."/>
            <person name="Burstein D."/>
            <person name="Anantharaman K."/>
            <person name="Lane K.R."/>
            <person name="Thomas B.C."/>
            <person name="Pan C."/>
            <person name="Northen T.R."/>
            <person name="Banfield J.F."/>
        </authorList>
    </citation>
    <scope>NUCLEOTIDE SEQUENCE [LARGE SCALE GENOMIC DNA]</scope>
    <source>
        <strain evidence="1">WS_8</strain>
    </source>
</reference>
<sequence length="445" mass="46145">MNARHWLSLGLAVVLASGCSKLDPLKPPAAGSSSADFRAYAAMGTSITAGWESGGLVEHHQRHSYAALFASQVGAPFTIPSVSADGRPPLLRIVSFGPPLQISNAGRTTGIATNDAQAAAFNNMAVPYAILFDAANETYYYGGLPRPTDPFEIVARHRGTILAQVVSLGPTFVSLEYGSNEVLGPATSGVGDVTPTVAQFGALLHGTLDALQAQLPLAKLALMTVPDVTSIPFFTTFPPFTQSLSTGQRVALIGPSGPLAPDDLVLLTAGPALAAGNGFPVGSYNYVNPAAPGNGTPLDDSQVLSSAEAASIKAAVDGYDTAIRNEAAARGAALVDLRGLLETAALIGLPYQGTAYGPDFITGGLFSLDGVHPTDLAHGFICNLMIDAVNAKFGTRIPHIDLTQAATATSSRLRVEGAGRKLYPVIENAPELYRRMFPRVAVPPS</sequence>
<gene>
    <name evidence="1" type="ORF">E6K78_09700</name>
</gene>
<dbReference type="Gene3D" id="3.40.50.1110">
    <property type="entry name" value="SGNH hydrolase"/>
    <property type="match status" value="1"/>
</dbReference>
<dbReference type="SUPFAM" id="SSF52266">
    <property type="entry name" value="SGNH hydrolase"/>
    <property type="match status" value="1"/>
</dbReference>
<evidence type="ECO:0000313" key="2">
    <source>
        <dbReference type="Proteomes" id="UP000316609"/>
    </source>
</evidence>
<dbReference type="GO" id="GO:0016788">
    <property type="term" value="F:hydrolase activity, acting on ester bonds"/>
    <property type="evidence" value="ECO:0007669"/>
    <property type="project" value="InterPro"/>
</dbReference>
<accession>A0A538TKL8</accession>
<comment type="caution">
    <text evidence="1">The sequence shown here is derived from an EMBL/GenBank/DDBJ whole genome shotgun (WGS) entry which is preliminary data.</text>
</comment>
<dbReference type="Pfam" id="PF00657">
    <property type="entry name" value="Lipase_GDSL"/>
    <property type="match status" value="1"/>
</dbReference>
<dbReference type="EMBL" id="VBOY01000093">
    <property type="protein sequence ID" value="TMQ64161.1"/>
    <property type="molecule type" value="Genomic_DNA"/>
</dbReference>
<evidence type="ECO:0000313" key="1">
    <source>
        <dbReference type="EMBL" id="TMQ64161.1"/>
    </source>
</evidence>
<evidence type="ECO:0008006" key="3">
    <source>
        <dbReference type="Google" id="ProtNLM"/>
    </source>
</evidence>
<protein>
    <recommendedName>
        <fullName evidence="3">SGNH/GDSL hydrolase family protein</fullName>
    </recommendedName>
</protein>
<dbReference type="InterPro" id="IPR001087">
    <property type="entry name" value="GDSL"/>
</dbReference>
<dbReference type="Proteomes" id="UP000316609">
    <property type="component" value="Unassembled WGS sequence"/>
</dbReference>
<name>A0A538TKL8_UNCEI</name>
<organism evidence="1 2">
    <name type="scientific">Eiseniibacteriota bacterium</name>
    <dbReference type="NCBI Taxonomy" id="2212470"/>
    <lineage>
        <taxon>Bacteria</taxon>
        <taxon>Candidatus Eiseniibacteriota</taxon>
    </lineage>
</organism>